<feature type="domain" description="DUF4190" evidence="3">
    <location>
        <begin position="124"/>
        <end position="190"/>
    </location>
</feature>
<evidence type="ECO:0000313" key="4">
    <source>
        <dbReference type="EMBL" id="MBQ0853095.1"/>
    </source>
</evidence>
<evidence type="ECO:0000259" key="3">
    <source>
        <dbReference type="Pfam" id="PF13828"/>
    </source>
</evidence>
<evidence type="ECO:0000313" key="5">
    <source>
        <dbReference type="Proteomes" id="UP000677413"/>
    </source>
</evidence>
<keyword evidence="5" id="KW-1185">Reference proteome</keyword>
<gene>
    <name evidence="4" type="ORF">J8N05_33540</name>
</gene>
<feature type="region of interest" description="Disordered" evidence="1">
    <location>
        <begin position="1"/>
        <end position="72"/>
    </location>
</feature>
<dbReference type="Proteomes" id="UP000677413">
    <property type="component" value="Unassembled WGS sequence"/>
</dbReference>
<keyword evidence="2" id="KW-1133">Transmembrane helix</keyword>
<keyword evidence="2" id="KW-0472">Membrane</keyword>
<protein>
    <submittedName>
        <fullName evidence="4">DUF4190 domain-containing protein</fullName>
    </submittedName>
</protein>
<evidence type="ECO:0000256" key="2">
    <source>
        <dbReference type="SAM" id="Phobius"/>
    </source>
</evidence>
<accession>A0A940Y5W6</accession>
<evidence type="ECO:0000256" key="1">
    <source>
        <dbReference type="SAM" id="MobiDB-lite"/>
    </source>
</evidence>
<dbReference type="EMBL" id="JAGPYQ010000001">
    <property type="protein sequence ID" value="MBQ0853095.1"/>
    <property type="molecule type" value="Genomic_DNA"/>
</dbReference>
<comment type="caution">
    <text evidence="4">The sequence shown here is derived from an EMBL/GenBank/DDBJ whole genome shotgun (WGS) entry which is preliminary data.</text>
</comment>
<dbReference type="Pfam" id="PF13828">
    <property type="entry name" value="DUF4190"/>
    <property type="match status" value="1"/>
</dbReference>
<feature type="transmembrane region" description="Helical" evidence="2">
    <location>
        <begin position="129"/>
        <end position="155"/>
    </location>
</feature>
<proteinExistence type="predicted"/>
<name>A0A940Y5W6_9ACTN</name>
<organism evidence="4 5">
    <name type="scientific">Streptomyces liliiviolaceus</name>
    <dbReference type="NCBI Taxonomy" id="2823109"/>
    <lineage>
        <taxon>Bacteria</taxon>
        <taxon>Bacillati</taxon>
        <taxon>Actinomycetota</taxon>
        <taxon>Actinomycetes</taxon>
        <taxon>Kitasatosporales</taxon>
        <taxon>Streptomycetaceae</taxon>
        <taxon>Streptomyces</taxon>
    </lineage>
</organism>
<dbReference type="InterPro" id="IPR025241">
    <property type="entry name" value="DUF4190"/>
</dbReference>
<feature type="transmembrane region" description="Helical" evidence="2">
    <location>
        <begin position="175"/>
        <end position="198"/>
    </location>
</feature>
<dbReference type="AlphaFoldDB" id="A0A940Y5W6"/>
<feature type="compositionally biased region" description="Low complexity" evidence="1">
    <location>
        <begin position="45"/>
        <end position="58"/>
    </location>
</feature>
<reference evidence="4 5" key="1">
    <citation type="submission" date="2021-04" db="EMBL/GenBank/DDBJ databases">
        <authorList>
            <person name="Tang X."/>
            <person name="Zhou X."/>
            <person name="Chen X."/>
            <person name="Cernava T."/>
            <person name="Zhang C."/>
        </authorList>
    </citation>
    <scope>NUCLEOTIDE SEQUENCE [LARGE SCALE GENOMIC DNA]</scope>
    <source>
        <strain evidence="4 5">BH-SS-21</strain>
    </source>
</reference>
<keyword evidence="2" id="KW-0812">Transmembrane</keyword>
<sequence>MSEDAKASGGAADEPNPWAPPVDAEASRKAGPPSVHDRQTVTSFPAAPDPYAAPGASAVPPPPVAPGGPGQVPYGYGPGPVHGYGHGHGHGHGYPAYPVQGGPGYGWPGMPGMPGMPMAPSNGLGTASLVLGIVAAVGFCLWPVSLVCGILALVFGVIGRGRARRGQATNAGQALAGIICGAVGIALGIAFLVVLLVLPDTEIDDSGTGDDGFSTSLTAVG</sequence>